<dbReference type="AlphaFoldDB" id="A0A382W8I6"/>
<dbReference type="EMBL" id="UINC01157585">
    <property type="protein sequence ID" value="SVD54655.1"/>
    <property type="molecule type" value="Genomic_DNA"/>
</dbReference>
<protein>
    <submittedName>
        <fullName evidence="1">Uncharacterized protein</fullName>
    </submittedName>
</protein>
<sequence length="44" mass="4872">VYAEFSTKGTFPQAEGNAVEVGTAIEIRACWNHYSFIVNVIPLE</sequence>
<gene>
    <name evidence="1" type="ORF">METZ01_LOCUS407509</name>
</gene>
<reference evidence="1" key="1">
    <citation type="submission" date="2018-05" db="EMBL/GenBank/DDBJ databases">
        <authorList>
            <person name="Lanie J.A."/>
            <person name="Ng W.-L."/>
            <person name="Kazmierczak K.M."/>
            <person name="Andrzejewski T.M."/>
            <person name="Davidsen T.M."/>
            <person name="Wayne K.J."/>
            <person name="Tettelin H."/>
            <person name="Glass J.I."/>
            <person name="Rusch D."/>
            <person name="Podicherti R."/>
            <person name="Tsui H.-C.T."/>
            <person name="Winkler M.E."/>
        </authorList>
    </citation>
    <scope>NUCLEOTIDE SEQUENCE</scope>
</reference>
<evidence type="ECO:0000313" key="1">
    <source>
        <dbReference type="EMBL" id="SVD54655.1"/>
    </source>
</evidence>
<feature type="non-terminal residue" evidence="1">
    <location>
        <position position="1"/>
    </location>
</feature>
<organism evidence="1">
    <name type="scientific">marine metagenome</name>
    <dbReference type="NCBI Taxonomy" id="408172"/>
    <lineage>
        <taxon>unclassified sequences</taxon>
        <taxon>metagenomes</taxon>
        <taxon>ecological metagenomes</taxon>
    </lineage>
</organism>
<proteinExistence type="predicted"/>
<name>A0A382W8I6_9ZZZZ</name>
<accession>A0A382W8I6</accession>